<accession>A0ABD3FRP7</accession>
<protein>
    <recommendedName>
        <fullName evidence="3">Secreted protein</fullName>
    </recommendedName>
</protein>
<dbReference type="EMBL" id="JBIMZQ010000008">
    <property type="protein sequence ID" value="KAL3669602.1"/>
    <property type="molecule type" value="Genomic_DNA"/>
</dbReference>
<gene>
    <name evidence="1" type="ORF">V7S43_004987</name>
</gene>
<proteinExistence type="predicted"/>
<name>A0ABD3FRP7_9STRA</name>
<dbReference type="AlphaFoldDB" id="A0ABD3FRP7"/>
<evidence type="ECO:0000313" key="2">
    <source>
        <dbReference type="Proteomes" id="UP001632037"/>
    </source>
</evidence>
<keyword evidence="2" id="KW-1185">Reference proteome</keyword>
<comment type="caution">
    <text evidence="1">The sequence shown here is derived from an EMBL/GenBank/DDBJ whole genome shotgun (WGS) entry which is preliminary data.</text>
</comment>
<reference evidence="1 2" key="1">
    <citation type="submission" date="2024-09" db="EMBL/GenBank/DDBJ databases">
        <title>Genome sequencing and assembly of Phytophthora oleae, isolate VK10A, causative agent of rot of olive drupes.</title>
        <authorList>
            <person name="Conti Taguali S."/>
            <person name="Riolo M."/>
            <person name="La Spada F."/>
            <person name="Cacciola S.O."/>
            <person name="Dionisio G."/>
        </authorList>
    </citation>
    <scope>NUCLEOTIDE SEQUENCE [LARGE SCALE GENOMIC DNA]</scope>
    <source>
        <strain evidence="1 2">VK10A</strain>
    </source>
</reference>
<evidence type="ECO:0008006" key="3">
    <source>
        <dbReference type="Google" id="ProtNLM"/>
    </source>
</evidence>
<sequence length="99" mass="10980">MLGIAFLRVVTNVFHGSFLSFLVDRSADFGWRCIASSNSCSKDNAASTHGQTLRWRKLLSADLHARPEWLAVNGDISLRQRVRVECIKGNFNARGSTNG</sequence>
<dbReference type="Proteomes" id="UP001632037">
    <property type="component" value="Unassembled WGS sequence"/>
</dbReference>
<organism evidence="1 2">
    <name type="scientific">Phytophthora oleae</name>
    <dbReference type="NCBI Taxonomy" id="2107226"/>
    <lineage>
        <taxon>Eukaryota</taxon>
        <taxon>Sar</taxon>
        <taxon>Stramenopiles</taxon>
        <taxon>Oomycota</taxon>
        <taxon>Peronosporomycetes</taxon>
        <taxon>Peronosporales</taxon>
        <taxon>Peronosporaceae</taxon>
        <taxon>Phytophthora</taxon>
    </lineage>
</organism>
<evidence type="ECO:0000313" key="1">
    <source>
        <dbReference type="EMBL" id="KAL3669602.1"/>
    </source>
</evidence>